<accession>A0A2G1QLI6</accession>
<feature type="transmembrane region" description="Helical" evidence="2">
    <location>
        <begin position="333"/>
        <end position="352"/>
    </location>
</feature>
<reference evidence="4 5" key="1">
    <citation type="submission" date="2017-10" db="EMBL/GenBank/DDBJ databases">
        <title>Sedimentibacterium mangrovi gen. nov., sp. nov., a novel member of family Phyllobacteriacea isolated from mangrove sediment.</title>
        <authorList>
            <person name="Liao H."/>
            <person name="Tian Y."/>
        </authorList>
    </citation>
    <scope>NUCLEOTIDE SEQUENCE [LARGE SCALE GENOMIC DNA]</scope>
    <source>
        <strain evidence="4 5">X9-2-2</strain>
    </source>
</reference>
<comment type="caution">
    <text evidence="4">The sequence shown here is derived from an EMBL/GenBank/DDBJ whole genome shotgun (WGS) entry which is preliminary data.</text>
</comment>
<gene>
    <name evidence="4" type="ORF">CSC94_13930</name>
</gene>
<dbReference type="RefSeq" id="WP_099306966.1">
    <property type="nucleotide sequence ID" value="NZ_PDVP01000008.1"/>
</dbReference>
<feature type="transmembrane region" description="Helical" evidence="2">
    <location>
        <begin position="445"/>
        <end position="466"/>
    </location>
</feature>
<dbReference type="EMBL" id="PDVP01000008">
    <property type="protein sequence ID" value="PHP66386.1"/>
    <property type="molecule type" value="Genomic_DNA"/>
</dbReference>
<feature type="transmembrane region" description="Helical" evidence="2">
    <location>
        <begin position="372"/>
        <end position="393"/>
    </location>
</feature>
<feature type="transmembrane region" description="Helical" evidence="2">
    <location>
        <begin position="159"/>
        <end position="182"/>
    </location>
</feature>
<evidence type="ECO:0000256" key="2">
    <source>
        <dbReference type="SAM" id="Phobius"/>
    </source>
</evidence>
<feature type="transmembrane region" description="Helical" evidence="2">
    <location>
        <begin position="35"/>
        <end position="56"/>
    </location>
</feature>
<dbReference type="GO" id="GO:0022857">
    <property type="term" value="F:transmembrane transporter activity"/>
    <property type="evidence" value="ECO:0007669"/>
    <property type="project" value="UniProtKB-UniRule"/>
</dbReference>
<dbReference type="InterPro" id="IPR010656">
    <property type="entry name" value="DctM"/>
</dbReference>
<sequence>MTGSSEQKRPDVDVDMMVAEVESGARNAAGWAGKFILALCFTWSLFQIYIASGIPYSLTTMTGMNLVFNSQEARQVHLAFALALSMLAYPLFKSSPRDRVPLYDWGLAILGAASCLYLLWFKQDIADRAGLPTTADLVISAIGMISLAIAVFRALGLPLVIVASVFVFYVFFGHLEFMPEAIQWKGASFGKAMWHFWMQTEGVFGVALSVSASMIFLFVLFGSLLEKAGAGNYFIKLAFALLGHLRGGPAKAAVVASALSGLYSGSSIANVVTTGTFTIPLMKRTGFKPEKAGAVEVASSTNGQLTPPVMGAAAFLISEFTGVAYPVLIKHAFLPAIISYIALVYIVHLEALKMGLKGLEKPSAVGTIAQRLAGVLFGFIAMAVVAIAVYYGLGWIKVAFPDMTFFTAMLLFLAGYVGLVYFAAQHPDLEMDDPNAPMEVLPRPWDVAITGFHFILPIVILIWSILIEGLSPATSAYWATVAMIFIVLTQKPLKRVLRGEGGMAQGFGEGWADFVDGMIAGARNMIGIGVATGAAGVIVGTVSLTGLHQVVGEFVEFLSGGSLIAMLLLVAVMSLVLGMGLPTTANYIVVSSLMAPVIVSVGAAQGLIVPLVAVHLFVFYFGILADDTPPVGLAAFAAAAISGGDPIRTGIQGFAYDIRTALLPFLFIFNTELLLIDVTLAKAVFIFIVAVIAMMLFAAATQGYFLARSRIWESVALLVVAFTLFRPGFWLDYVQAPFDERPGVQVVELAGKEPANSQLRMVVRGPDFDKPDQISELTIMASLGQPGDGEARLNQAGLMVRTEDGKAILEEPMPGTPFFTRMQGFDFYGDQPVEIAKVELDAERMPKEVFYIPALLLLAVVVLFQRRRQTVPAF</sequence>
<comment type="function">
    <text evidence="1">Part of the tripartite ATP-independent periplasmic (TRAP) transport system.</text>
</comment>
<proteinExistence type="predicted"/>
<feature type="transmembrane region" description="Helical" evidence="2">
    <location>
        <begin position="557"/>
        <end position="581"/>
    </location>
</feature>
<evidence type="ECO:0000313" key="5">
    <source>
        <dbReference type="Proteomes" id="UP000221168"/>
    </source>
</evidence>
<dbReference type="Proteomes" id="UP000221168">
    <property type="component" value="Unassembled WGS sequence"/>
</dbReference>
<organism evidence="4 5">
    <name type="scientific">Zhengella mangrovi</name>
    <dbReference type="NCBI Taxonomy" id="1982044"/>
    <lineage>
        <taxon>Bacteria</taxon>
        <taxon>Pseudomonadati</taxon>
        <taxon>Pseudomonadota</taxon>
        <taxon>Alphaproteobacteria</taxon>
        <taxon>Hyphomicrobiales</taxon>
        <taxon>Notoacmeibacteraceae</taxon>
        <taxon>Zhengella</taxon>
    </lineage>
</organism>
<evidence type="ECO:0000313" key="4">
    <source>
        <dbReference type="EMBL" id="PHP66386.1"/>
    </source>
</evidence>
<dbReference type="GO" id="GO:0005886">
    <property type="term" value="C:plasma membrane"/>
    <property type="evidence" value="ECO:0007669"/>
    <property type="project" value="UniProtKB-SubCell"/>
</dbReference>
<dbReference type="InterPro" id="IPR021814">
    <property type="entry name" value="DUF3394"/>
</dbReference>
<keyword evidence="2" id="KW-0472">Membrane</keyword>
<feature type="transmembrane region" description="Helical" evidence="2">
    <location>
        <begin position="673"/>
        <end position="699"/>
    </location>
</feature>
<dbReference type="NCBIfam" id="TIGR02123">
    <property type="entry name" value="TRAP_fused"/>
    <property type="match status" value="1"/>
</dbReference>
<feature type="transmembrane region" description="Helical" evidence="2">
    <location>
        <begin position="405"/>
        <end position="424"/>
    </location>
</feature>
<keyword evidence="2" id="KW-1133">Transmembrane helix</keyword>
<feature type="transmembrane region" description="Helical" evidence="2">
    <location>
        <begin position="528"/>
        <end position="551"/>
    </location>
</feature>
<feature type="domain" description="TRAP C4-dicarboxylate transport system permease DctM subunit" evidence="3">
    <location>
        <begin position="148"/>
        <end position="678"/>
    </location>
</feature>
<feature type="transmembrane region" description="Helical" evidence="2">
    <location>
        <begin position="202"/>
        <end position="225"/>
    </location>
</feature>
<dbReference type="PANTHER" id="PTHR43849">
    <property type="entry name" value="BLL3936 PROTEIN"/>
    <property type="match status" value="1"/>
</dbReference>
<evidence type="ECO:0000256" key="1">
    <source>
        <dbReference type="RuleBase" id="RU369079"/>
    </source>
</evidence>
<keyword evidence="2" id="KW-0812">Transmembrane</keyword>
<dbReference type="OrthoDB" id="9759894at2"/>
<keyword evidence="5" id="KW-1185">Reference proteome</keyword>
<dbReference type="Pfam" id="PF11874">
    <property type="entry name" value="DUF3394"/>
    <property type="match status" value="1"/>
</dbReference>
<dbReference type="AlphaFoldDB" id="A0A2G1QLI6"/>
<comment type="subcellular location">
    <subcellularLocation>
        <location evidence="1">Cell inner membrane</location>
        <topology evidence="1">Multi-pass membrane protein</topology>
    </subcellularLocation>
</comment>
<feature type="transmembrane region" description="Helical" evidence="2">
    <location>
        <begin position="593"/>
        <end position="623"/>
    </location>
</feature>
<keyword evidence="1" id="KW-0813">Transport</keyword>
<name>A0A2G1QLI6_9HYPH</name>
<dbReference type="InterPro" id="IPR011853">
    <property type="entry name" value="TRAP_DctM-Dct_fused"/>
</dbReference>
<dbReference type="PANTHER" id="PTHR43849:SF2">
    <property type="entry name" value="BLL3936 PROTEIN"/>
    <property type="match status" value="1"/>
</dbReference>
<dbReference type="Pfam" id="PF06808">
    <property type="entry name" value="DctM"/>
    <property type="match status" value="1"/>
</dbReference>
<feature type="transmembrane region" description="Helical" evidence="2">
    <location>
        <begin position="849"/>
        <end position="865"/>
    </location>
</feature>
<evidence type="ECO:0000259" key="3">
    <source>
        <dbReference type="Pfam" id="PF06808"/>
    </source>
</evidence>
<keyword evidence="1" id="KW-1003">Cell membrane</keyword>
<protein>
    <submittedName>
        <fullName evidence="4">C4-dicarboxylate ABC transporter</fullName>
    </submittedName>
</protein>
<feature type="transmembrane region" description="Helical" evidence="2">
    <location>
        <begin position="711"/>
        <end position="731"/>
    </location>
</feature>
<keyword evidence="1" id="KW-0997">Cell inner membrane</keyword>
<feature type="transmembrane region" description="Helical" evidence="2">
    <location>
        <begin position="104"/>
        <end position="121"/>
    </location>
</feature>